<name>N8Q0F9_9GAMM</name>
<dbReference type="Proteomes" id="UP000018426">
    <property type="component" value="Unassembled WGS sequence"/>
</dbReference>
<dbReference type="AlphaFoldDB" id="N8Q0F9"/>
<feature type="domain" description="Glutathionylspermidine synthase pre-ATP-grasp-like" evidence="6">
    <location>
        <begin position="1"/>
        <end position="49"/>
    </location>
</feature>
<dbReference type="EMBL" id="APOL01000044">
    <property type="protein sequence ID" value="ENU32261.1"/>
    <property type="molecule type" value="Genomic_DNA"/>
</dbReference>
<keyword evidence="2" id="KW-0479">Metal-binding</keyword>
<dbReference type="InterPro" id="IPR005494">
    <property type="entry name" value="GSPS_pre-ATP-grasp-like_dom"/>
</dbReference>
<dbReference type="PATRIC" id="fig|1217671.3.peg.2719"/>
<organism evidence="7 8">
    <name type="scientific">Acinetobacter parvus NIPH 1103</name>
    <dbReference type="NCBI Taxonomy" id="1217671"/>
    <lineage>
        <taxon>Bacteria</taxon>
        <taxon>Pseudomonadati</taxon>
        <taxon>Pseudomonadota</taxon>
        <taxon>Gammaproteobacteria</taxon>
        <taxon>Moraxellales</taxon>
        <taxon>Moraxellaceae</taxon>
        <taxon>Acinetobacter</taxon>
    </lineage>
</organism>
<evidence type="ECO:0000256" key="2">
    <source>
        <dbReference type="ARBA" id="ARBA00022723"/>
    </source>
</evidence>
<gene>
    <name evidence="7" type="ORF">F989_02767</name>
</gene>
<comment type="caution">
    <text evidence="7">The sequence shown here is derived from an EMBL/GenBank/DDBJ whole genome shotgun (WGS) entry which is preliminary data.</text>
</comment>
<dbReference type="SUPFAM" id="SSF52440">
    <property type="entry name" value="PreATP-grasp domain"/>
    <property type="match status" value="1"/>
</dbReference>
<dbReference type="GO" id="GO:0046872">
    <property type="term" value="F:metal ion binding"/>
    <property type="evidence" value="ECO:0007669"/>
    <property type="project" value="UniProtKB-KW"/>
</dbReference>
<dbReference type="STRING" id="134533.GCA_001485085_02319"/>
<evidence type="ECO:0000259" key="6">
    <source>
        <dbReference type="Pfam" id="PF03738"/>
    </source>
</evidence>
<evidence type="ECO:0000256" key="4">
    <source>
        <dbReference type="ARBA" id="ARBA00022840"/>
    </source>
</evidence>
<evidence type="ECO:0000256" key="1">
    <source>
        <dbReference type="ARBA" id="ARBA00022598"/>
    </source>
</evidence>
<dbReference type="HOGENOM" id="CLU_2875458_0_0_6"/>
<accession>N8Q0F9</accession>
<evidence type="ECO:0000256" key="5">
    <source>
        <dbReference type="ARBA" id="ARBA00022842"/>
    </source>
</evidence>
<dbReference type="InterPro" id="IPR016185">
    <property type="entry name" value="PreATP-grasp_dom_sf"/>
</dbReference>
<proteinExistence type="predicted"/>
<keyword evidence="1" id="KW-0436">Ligase</keyword>
<evidence type="ECO:0000256" key="3">
    <source>
        <dbReference type="ARBA" id="ARBA00022741"/>
    </source>
</evidence>
<evidence type="ECO:0000313" key="8">
    <source>
        <dbReference type="Proteomes" id="UP000018426"/>
    </source>
</evidence>
<sequence>MDTAYQAQLQISELSMENIGWDGQGFVDLNNRPIHNLFKLYPWEWIWESLGIPVIHMYFSQRV</sequence>
<keyword evidence="3" id="KW-0547">Nucleotide-binding</keyword>
<keyword evidence="4" id="KW-0067">ATP-binding</keyword>
<dbReference type="Pfam" id="PF03738">
    <property type="entry name" value="GSP_synth"/>
    <property type="match status" value="1"/>
</dbReference>
<evidence type="ECO:0000313" key="7">
    <source>
        <dbReference type="EMBL" id="ENU32261.1"/>
    </source>
</evidence>
<reference evidence="7 8" key="1">
    <citation type="submission" date="2013-02" db="EMBL/GenBank/DDBJ databases">
        <title>The Genome Sequence of Acinetobacter parvus NIPH 1103.</title>
        <authorList>
            <consortium name="The Broad Institute Genome Sequencing Platform"/>
            <consortium name="The Broad Institute Genome Sequencing Center for Infectious Disease"/>
            <person name="Cerqueira G."/>
            <person name="Feldgarden M."/>
            <person name="Courvalin P."/>
            <person name="Perichon B."/>
            <person name="Grillot-Courvalin C."/>
            <person name="Clermont D."/>
            <person name="Rocha E."/>
            <person name="Yoon E.-J."/>
            <person name="Nemec A."/>
            <person name="Walker B."/>
            <person name="Young S.K."/>
            <person name="Zeng Q."/>
            <person name="Gargeya S."/>
            <person name="Fitzgerald M."/>
            <person name="Haas B."/>
            <person name="Abouelleil A."/>
            <person name="Alvarado L."/>
            <person name="Arachchi H.M."/>
            <person name="Berlin A.M."/>
            <person name="Chapman S.B."/>
            <person name="Dewar J."/>
            <person name="Goldberg J."/>
            <person name="Griggs A."/>
            <person name="Gujja S."/>
            <person name="Hansen M."/>
            <person name="Howarth C."/>
            <person name="Imamovic A."/>
            <person name="Larimer J."/>
            <person name="McCowan C."/>
            <person name="Murphy C."/>
            <person name="Neiman D."/>
            <person name="Pearson M."/>
            <person name="Priest M."/>
            <person name="Roberts A."/>
            <person name="Saif S."/>
            <person name="Shea T."/>
            <person name="Sisk P."/>
            <person name="Sykes S."/>
            <person name="Wortman J."/>
            <person name="Nusbaum C."/>
            <person name="Birren B."/>
        </authorList>
    </citation>
    <scope>NUCLEOTIDE SEQUENCE [LARGE SCALE GENOMIC DNA]</scope>
    <source>
        <strain evidence="7 8">NIPH 1103</strain>
    </source>
</reference>
<keyword evidence="5" id="KW-0460">Magnesium</keyword>
<dbReference type="GO" id="GO:0016874">
    <property type="term" value="F:ligase activity"/>
    <property type="evidence" value="ECO:0007669"/>
    <property type="project" value="UniProtKB-KW"/>
</dbReference>
<protein>
    <recommendedName>
        <fullName evidence="6">Glutathionylspermidine synthase pre-ATP-grasp-like domain-containing protein</fullName>
    </recommendedName>
</protein>
<dbReference type="GO" id="GO:0005524">
    <property type="term" value="F:ATP binding"/>
    <property type="evidence" value="ECO:0007669"/>
    <property type="project" value="UniProtKB-KW"/>
</dbReference>